<dbReference type="PANTHER" id="PTHR43356">
    <property type="entry name" value="PHOSPHATE ACETYLTRANSFERASE"/>
    <property type="match status" value="1"/>
</dbReference>
<dbReference type="STRING" id="1072583.KUC_3101"/>
<feature type="domain" description="MaoC-like" evidence="5">
    <location>
        <begin position="38"/>
        <end position="131"/>
    </location>
</feature>
<evidence type="ECO:0000259" key="4">
    <source>
        <dbReference type="Pfam" id="PF01515"/>
    </source>
</evidence>
<evidence type="ECO:0000313" key="6">
    <source>
        <dbReference type="EMBL" id="EHJ91550.1"/>
    </source>
</evidence>
<keyword evidence="2" id="KW-0456">Lyase</keyword>
<dbReference type="InterPro" id="IPR002505">
    <property type="entry name" value="PTA_PTB"/>
</dbReference>
<dbReference type="InterPro" id="IPR002539">
    <property type="entry name" value="MaoC-like_dom"/>
</dbReference>
<protein>
    <submittedName>
        <fullName evidence="7">Enoyl-CoA hydratase</fullName>
    </submittedName>
    <submittedName>
        <fullName evidence="6">Phosphate acetyltransferase</fullName>
    </submittedName>
</protein>
<dbReference type="PANTHER" id="PTHR43356:SF2">
    <property type="entry name" value="PHOSPHATE ACETYLTRANSFERASE"/>
    <property type="match status" value="1"/>
</dbReference>
<organism evidence="6 8">
    <name type="scientific">Vreelandella boliviensis LC1</name>
    <dbReference type="NCBI Taxonomy" id="1072583"/>
    <lineage>
        <taxon>Bacteria</taxon>
        <taxon>Pseudomonadati</taxon>
        <taxon>Pseudomonadota</taxon>
        <taxon>Gammaproteobacteria</taxon>
        <taxon>Oceanospirillales</taxon>
        <taxon>Halomonadaceae</taxon>
        <taxon>Vreelandella</taxon>
    </lineage>
</organism>
<evidence type="ECO:0000313" key="9">
    <source>
        <dbReference type="Proteomes" id="UP000216538"/>
    </source>
</evidence>
<evidence type="ECO:0000256" key="3">
    <source>
        <dbReference type="ARBA" id="ARBA00023315"/>
    </source>
</evidence>
<dbReference type="Gene3D" id="3.10.129.10">
    <property type="entry name" value="Hotdog Thioesterase"/>
    <property type="match status" value="1"/>
</dbReference>
<dbReference type="EMBL" id="JH393259">
    <property type="protein sequence ID" value="EHJ91550.1"/>
    <property type="molecule type" value="Genomic_DNA"/>
</dbReference>
<proteinExistence type="predicted"/>
<dbReference type="GO" id="GO:0016746">
    <property type="term" value="F:acyltransferase activity"/>
    <property type="evidence" value="ECO:0007669"/>
    <property type="project" value="UniProtKB-KW"/>
</dbReference>
<sequence length="482" mass="50869">MWMEATMSELEHVVEAASTIAYIENKTYDEIAIGDSAELTRTLRTQDIELFAVMSGDVNPAHVDTEYAKTDMFHGVIAHGMWGGALISAVLGTQLPGPGTVFLSQSLKFMAPVGLGDTVIVRVEVTEKHAKGRLTLACTCFNERNILVISGNAEVIAPHEKVRRPRVVLPDVHLHVQGAQYAKLIAATHNLAAIRTAVVHPCDELSIIGALDAARQGMIVPILVGPTAKIQAVAKAAGQSLDGIEIVDAPHSHAAADAAVALVRSARVEALMKGSLHTDELMNAVVNSDTGLRTERRMSHVYVLDVPPYPKPLFITDAAINIDPDLATKRDIVQNAIDLAHSLGIHQPKVAILSAVETVNPHMISTLDAAALCKMAERGQITGGLIDGPLAFDNAISAAAAKTKGIVSNVAGDADILVAPDLEAANMMAKQLIYLAGADAAGIVLGARVPIILTSRADSPMARLASCALAQCFISNRANKAL</sequence>
<reference evidence="6 8" key="1">
    <citation type="submission" date="2011-10" db="EMBL/GenBank/DDBJ databases">
        <authorList>
            <person name="Quillaguamn J."/>
            <person name="Guzmn D."/>
            <person name="Balderrama-Subieta A."/>
            <person name="Cardona-Ortuo C."/>
            <person name="Guevara-Martnez M."/>
            <person name="Callisaya-Quispe N."/>
        </authorList>
    </citation>
    <scope>NUCLEOTIDE SEQUENCE [LARGE SCALE GENOMIC DNA]</scope>
    <source>
        <strain evidence="6 8">LC1</strain>
    </source>
</reference>
<evidence type="ECO:0000259" key="5">
    <source>
        <dbReference type="Pfam" id="PF01575"/>
    </source>
</evidence>
<dbReference type="InterPro" id="IPR029069">
    <property type="entry name" value="HotDog_dom_sf"/>
</dbReference>
<dbReference type="SUPFAM" id="SSF53659">
    <property type="entry name" value="Isocitrate/Isopropylmalate dehydrogenase-like"/>
    <property type="match status" value="1"/>
</dbReference>
<keyword evidence="3" id="KW-0012">Acyltransferase</keyword>
<dbReference type="InterPro" id="IPR050500">
    <property type="entry name" value="Phos_Acetyltrans/Butyryltrans"/>
</dbReference>
<name>A0A265DZL1_9GAMM</name>
<feature type="domain" description="Phosphate acetyl/butaryl transferase" evidence="4">
    <location>
        <begin position="258"/>
        <end position="461"/>
    </location>
</feature>
<dbReference type="Pfam" id="PF01515">
    <property type="entry name" value="PTA_PTB"/>
    <property type="match status" value="1"/>
</dbReference>
<gene>
    <name evidence="7" type="ORF">CE457_06430</name>
    <name evidence="6" type="ORF">KUC_3101</name>
</gene>
<evidence type="ECO:0000256" key="2">
    <source>
        <dbReference type="ARBA" id="ARBA00023239"/>
    </source>
</evidence>
<dbReference type="NCBIfam" id="NF006045">
    <property type="entry name" value="PRK08190.1"/>
    <property type="match status" value="1"/>
</dbReference>
<dbReference type="Pfam" id="PF01575">
    <property type="entry name" value="MaoC_dehydratas"/>
    <property type="match status" value="1"/>
</dbReference>
<dbReference type="CDD" id="cd03449">
    <property type="entry name" value="R_hydratase"/>
    <property type="match status" value="1"/>
</dbReference>
<evidence type="ECO:0000256" key="1">
    <source>
        <dbReference type="ARBA" id="ARBA00022679"/>
    </source>
</evidence>
<evidence type="ECO:0000313" key="7">
    <source>
        <dbReference type="EMBL" id="OZT74773.1"/>
    </source>
</evidence>
<dbReference type="AlphaFoldDB" id="A0A265DZL1"/>
<keyword evidence="9" id="KW-1185">Reference proteome</keyword>
<dbReference type="SUPFAM" id="SSF54637">
    <property type="entry name" value="Thioesterase/thiol ester dehydrase-isomerase"/>
    <property type="match status" value="1"/>
</dbReference>
<dbReference type="Gene3D" id="3.40.718.10">
    <property type="entry name" value="Isopropylmalate Dehydrogenase"/>
    <property type="match status" value="1"/>
</dbReference>
<dbReference type="Proteomes" id="UP000216538">
    <property type="component" value="Unassembled WGS sequence"/>
</dbReference>
<dbReference type="NCBIfam" id="NF008852">
    <property type="entry name" value="PRK11890.1"/>
    <property type="match status" value="1"/>
</dbReference>
<evidence type="ECO:0000313" key="8">
    <source>
        <dbReference type="Proteomes" id="UP000005756"/>
    </source>
</evidence>
<dbReference type="GO" id="GO:0016836">
    <property type="term" value="F:hydro-lyase activity"/>
    <property type="evidence" value="ECO:0007669"/>
    <property type="project" value="UniProtKB-ARBA"/>
</dbReference>
<dbReference type="Proteomes" id="UP000005756">
    <property type="component" value="Unassembled WGS sequence"/>
</dbReference>
<keyword evidence="1 6" id="KW-0808">Transferase</keyword>
<dbReference type="FunFam" id="3.10.129.10:FF:000042">
    <property type="entry name" value="MaoC domain protein dehydratase"/>
    <property type="match status" value="1"/>
</dbReference>
<reference evidence="7 9" key="2">
    <citation type="submission" date="2017-07" db="EMBL/GenBank/DDBJ databases">
        <title>Shotgun whole genome sequences of three halophilic bacterial isolates.</title>
        <authorList>
            <person name="Pozzo T."/>
            <person name="Higdon S.M."/>
            <person name="Quillaguaman J."/>
        </authorList>
    </citation>
    <scope>NUCLEOTIDE SEQUENCE [LARGE SCALE GENOMIC DNA]</scope>
    <source>
        <strain evidence="7 9">LC1</strain>
    </source>
</reference>
<accession>A0A265DZL1</accession>
<dbReference type="EMBL" id="NPEY01000004">
    <property type="protein sequence ID" value="OZT74773.1"/>
    <property type="molecule type" value="Genomic_DNA"/>
</dbReference>